<dbReference type="InterPro" id="IPR027417">
    <property type="entry name" value="P-loop_NTPase"/>
</dbReference>
<evidence type="ECO:0000313" key="6">
    <source>
        <dbReference type="Proteomes" id="UP000294063"/>
    </source>
</evidence>
<dbReference type="EMBL" id="SEZJ01000005">
    <property type="protein sequence ID" value="RYU46847.1"/>
    <property type="molecule type" value="Genomic_DNA"/>
</dbReference>
<accession>A0A4Q5KTD9</accession>
<proteinExistence type="predicted"/>
<reference evidence="5 6" key="1">
    <citation type="submission" date="2019-02" db="EMBL/GenBank/DDBJ databases">
        <title>Genome sequences of Aliivibrio finisterrensis strains from farmed Atlantic salmon.</title>
        <authorList>
            <person name="Bowman J.P."/>
        </authorList>
    </citation>
    <scope>NUCLEOTIDE SEQUENCE [LARGE SCALE GENOMIC DNA]</scope>
    <source>
        <strain evidence="4 7">A21</strain>
        <strain evidence="2 5">A32</strain>
        <strain evidence="3 6">A46</strain>
    </source>
</reference>
<dbReference type="Proteomes" id="UP000293465">
    <property type="component" value="Unassembled WGS sequence"/>
</dbReference>
<dbReference type="Proteomes" id="UP000294063">
    <property type="component" value="Unassembled WGS sequence"/>
</dbReference>
<gene>
    <name evidence="2" type="ORF">ERW49_06850</name>
    <name evidence="4" type="ORF">ERW53_10825</name>
    <name evidence="3" type="ORF">ERW57_10500</name>
</gene>
<evidence type="ECO:0000313" key="7">
    <source>
        <dbReference type="Proteomes" id="UP000294166"/>
    </source>
</evidence>
<comment type="caution">
    <text evidence="3">The sequence shown here is derived from an EMBL/GenBank/DDBJ whole genome shotgun (WGS) entry which is preliminary data.</text>
</comment>
<evidence type="ECO:0000313" key="3">
    <source>
        <dbReference type="EMBL" id="RYU51076.1"/>
    </source>
</evidence>
<dbReference type="OrthoDB" id="10000861at2"/>
<dbReference type="EMBL" id="SEZN01000017">
    <property type="protein sequence ID" value="RYU64199.1"/>
    <property type="molecule type" value="Genomic_DNA"/>
</dbReference>
<dbReference type="EMBL" id="SEZK01000016">
    <property type="protein sequence ID" value="RYU51076.1"/>
    <property type="molecule type" value="Genomic_DNA"/>
</dbReference>
<dbReference type="Pfam" id="PF02374">
    <property type="entry name" value="ArsA_ATPase"/>
    <property type="match status" value="1"/>
</dbReference>
<evidence type="ECO:0000313" key="2">
    <source>
        <dbReference type="EMBL" id="RYU46847.1"/>
    </source>
</evidence>
<evidence type="ECO:0000313" key="5">
    <source>
        <dbReference type="Proteomes" id="UP000293465"/>
    </source>
</evidence>
<protein>
    <recommendedName>
        <fullName evidence="1">ArsA/GET3 Anion-transporting ATPase-like domain-containing protein</fullName>
    </recommendedName>
</protein>
<dbReference type="Gene3D" id="3.40.50.300">
    <property type="entry name" value="P-loop containing nucleotide triphosphate hydrolases"/>
    <property type="match status" value="1"/>
</dbReference>
<evidence type="ECO:0000259" key="1">
    <source>
        <dbReference type="Pfam" id="PF02374"/>
    </source>
</evidence>
<sequence length="325" mass="37467">MYNSWKQKFIKTFKRKEFSKTIVVKVHTDKGGIGKSTIATQIAQAFSLRDKETTVVIVTADVNECLLKYLNEEFCQKQLGRKLNLKLIAIENADKKSKNQINQEIKSKLLADERLESFLEKNEESLTEDELENTFFLEDKGEIKPVDMIIYDIAGGIDQIETDEVKQDSIDHFITVANANSAKSKQRAFVSILKTIKAEDEALKAAIAESGDDYADYSADEIAEIKQEQGITYKYAYIHRDTRGCKKDFSKTKQELREVEKEYNVKIQLIYVPRMNFEVFEEAGVSYFITRYELEQKGICFHTMKLIEERQDMTVAVKQLLKNIA</sequence>
<evidence type="ECO:0000313" key="4">
    <source>
        <dbReference type="EMBL" id="RYU64199.1"/>
    </source>
</evidence>
<name>A0A4Q5KTD9_9GAMM</name>
<dbReference type="Proteomes" id="UP000294166">
    <property type="component" value="Unassembled WGS sequence"/>
</dbReference>
<dbReference type="AlphaFoldDB" id="A0A4Q5KTD9"/>
<organism evidence="3 6">
    <name type="scientific">Aliivibrio finisterrensis</name>
    <dbReference type="NCBI Taxonomy" id="511998"/>
    <lineage>
        <taxon>Bacteria</taxon>
        <taxon>Pseudomonadati</taxon>
        <taxon>Pseudomonadota</taxon>
        <taxon>Gammaproteobacteria</taxon>
        <taxon>Vibrionales</taxon>
        <taxon>Vibrionaceae</taxon>
        <taxon>Aliivibrio</taxon>
    </lineage>
</organism>
<dbReference type="RefSeq" id="WP_130043352.1">
    <property type="nucleotide sequence ID" value="NZ_SEZJ01000005.1"/>
</dbReference>
<dbReference type="InterPro" id="IPR025723">
    <property type="entry name" value="ArsA/GET3_ATPase-like"/>
</dbReference>
<dbReference type="GeneID" id="56274756"/>
<keyword evidence="7" id="KW-1185">Reference proteome</keyword>
<dbReference type="SUPFAM" id="SSF52540">
    <property type="entry name" value="P-loop containing nucleoside triphosphate hydrolases"/>
    <property type="match status" value="1"/>
</dbReference>
<feature type="domain" description="ArsA/GET3 Anion-transporting ATPase-like" evidence="1">
    <location>
        <begin position="28"/>
        <end position="153"/>
    </location>
</feature>